<feature type="compositionally biased region" description="Low complexity" evidence="5">
    <location>
        <begin position="695"/>
        <end position="706"/>
    </location>
</feature>
<evidence type="ECO:0000256" key="2">
    <source>
        <dbReference type="ARBA" id="ARBA00022884"/>
    </source>
</evidence>
<keyword evidence="8" id="KW-1185">Reference proteome</keyword>
<dbReference type="InterPro" id="IPR036390">
    <property type="entry name" value="WH_DNA-bd_sf"/>
</dbReference>
<feature type="compositionally biased region" description="Polar residues" evidence="5">
    <location>
        <begin position="33"/>
        <end position="43"/>
    </location>
</feature>
<evidence type="ECO:0000313" key="7">
    <source>
        <dbReference type="EMBL" id="CAG5116796.1"/>
    </source>
</evidence>
<feature type="compositionally biased region" description="Polar residues" evidence="5">
    <location>
        <begin position="483"/>
        <end position="495"/>
    </location>
</feature>
<feature type="domain" description="HTH La-type RNA-binding" evidence="6">
    <location>
        <begin position="175"/>
        <end position="264"/>
    </location>
</feature>
<keyword evidence="3" id="KW-0539">Nucleus</keyword>
<evidence type="ECO:0000256" key="4">
    <source>
        <dbReference type="PROSITE-ProRule" id="PRU00332"/>
    </source>
</evidence>
<feature type="compositionally biased region" description="Low complexity" evidence="5">
    <location>
        <begin position="730"/>
        <end position="753"/>
    </location>
</feature>
<dbReference type="InterPro" id="IPR002344">
    <property type="entry name" value="Lupus_La"/>
</dbReference>
<comment type="caution">
    <text evidence="7">The sequence shown here is derived from an EMBL/GenBank/DDBJ whole genome shotgun (WGS) entry which is preliminary data.</text>
</comment>
<feature type="non-terminal residue" evidence="7">
    <location>
        <position position="1"/>
    </location>
</feature>
<feature type="compositionally biased region" description="Basic and acidic residues" evidence="5">
    <location>
        <begin position="765"/>
        <end position="779"/>
    </location>
</feature>
<dbReference type="OrthoDB" id="340227at2759"/>
<dbReference type="PANTHER" id="PTHR22792">
    <property type="entry name" value="LUPUS LA PROTEIN-RELATED"/>
    <property type="match status" value="1"/>
</dbReference>
<dbReference type="PRINTS" id="PR00302">
    <property type="entry name" value="LUPUSLA"/>
</dbReference>
<gene>
    <name evidence="7" type="ORF">CUNI_LOCUS2354</name>
</gene>
<evidence type="ECO:0000256" key="3">
    <source>
        <dbReference type="ARBA" id="ARBA00023242"/>
    </source>
</evidence>
<dbReference type="EMBL" id="CAJHNH020000303">
    <property type="protein sequence ID" value="CAG5116796.1"/>
    <property type="molecule type" value="Genomic_DNA"/>
</dbReference>
<name>A0A8S3YR33_9EUPU</name>
<proteinExistence type="predicted"/>
<dbReference type="CDD" id="cd07323">
    <property type="entry name" value="LAM"/>
    <property type="match status" value="1"/>
</dbReference>
<dbReference type="Proteomes" id="UP000678393">
    <property type="component" value="Unassembled WGS sequence"/>
</dbReference>
<feature type="region of interest" description="Disordered" evidence="5">
    <location>
        <begin position="459"/>
        <end position="526"/>
    </location>
</feature>
<accession>A0A8S3YR33</accession>
<feature type="compositionally biased region" description="Basic residues" evidence="5">
    <location>
        <begin position="652"/>
        <end position="674"/>
    </location>
</feature>
<reference evidence="7" key="1">
    <citation type="submission" date="2021-04" db="EMBL/GenBank/DDBJ databases">
        <authorList>
            <consortium name="Molecular Ecology Group"/>
        </authorList>
    </citation>
    <scope>NUCLEOTIDE SEQUENCE</scope>
</reference>
<dbReference type="GO" id="GO:1990904">
    <property type="term" value="C:ribonucleoprotein complex"/>
    <property type="evidence" value="ECO:0007669"/>
    <property type="project" value="InterPro"/>
</dbReference>
<dbReference type="GO" id="GO:0003723">
    <property type="term" value="F:RNA binding"/>
    <property type="evidence" value="ECO:0007669"/>
    <property type="project" value="UniProtKB-UniRule"/>
</dbReference>
<dbReference type="AlphaFoldDB" id="A0A8S3YR33"/>
<feature type="compositionally biased region" description="Low complexity" evidence="5">
    <location>
        <begin position="675"/>
        <end position="687"/>
    </location>
</feature>
<evidence type="ECO:0000259" key="6">
    <source>
        <dbReference type="PROSITE" id="PS50961"/>
    </source>
</evidence>
<dbReference type="Pfam" id="PF05383">
    <property type="entry name" value="La"/>
    <property type="match status" value="1"/>
</dbReference>
<evidence type="ECO:0000256" key="5">
    <source>
        <dbReference type="SAM" id="MobiDB-lite"/>
    </source>
</evidence>
<dbReference type="PROSITE" id="PS50961">
    <property type="entry name" value="HTH_LA"/>
    <property type="match status" value="1"/>
</dbReference>
<feature type="compositionally biased region" description="Polar residues" evidence="5">
    <location>
        <begin position="12"/>
        <end position="23"/>
    </location>
</feature>
<dbReference type="GO" id="GO:0006396">
    <property type="term" value="P:RNA processing"/>
    <property type="evidence" value="ECO:0007669"/>
    <property type="project" value="InterPro"/>
</dbReference>
<evidence type="ECO:0000313" key="8">
    <source>
        <dbReference type="Proteomes" id="UP000678393"/>
    </source>
</evidence>
<dbReference type="GO" id="GO:0005634">
    <property type="term" value="C:nucleus"/>
    <property type="evidence" value="ECO:0007669"/>
    <property type="project" value="UniProtKB-SubCell"/>
</dbReference>
<comment type="subcellular location">
    <subcellularLocation>
        <location evidence="1">Nucleus</location>
    </subcellularLocation>
</comment>
<protein>
    <recommendedName>
        <fullName evidence="6">HTH La-type RNA-binding domain-containing protein</fullName>
    </recommendedName>
</protein>
<dbReference type="SMART" id="SM00715">
    <property type="entry name" value="LA"/>
    <property type="match status" value="1"/>
</dbReference>
<dbReference type="SUPFAM" id="SSF46785">
    <property type="entry name" value="Winged helix' DNA-binding domain"/>
    <property type="match status" value="1"/>
</dbReference>
<organism evidence="7 8">
    <name type="scientific">Candidula unifasciata</name>
    <dbReference type="NCBI Taxonomy" id="100452"/>
    <lineage>
        <taxon>Eukaryota</taxon>
        <taxon>Metazoa</taxon>
        <taxon>Spiralia</taxon>
        <taxon>Lophotrochozoa</taxon>
        <taxon>Mollusca</taxon>
        <taxon>Gastropoda</taxon>
        <taxon>Heterobranchia</taxon>
        <taxon>Euthyneura</taxon>
        <taxon>Panpulmonata</taxon>
        <taxon>Eupulmonata</taxon>
        <taxon>Stylommatophora</taxon>
        <taxon>Helicina</taxon>
        <taxon>Helicoidea</taxon>
        <taxon>Geomitridae</taxon>
        <taxon>Candidula</taxon>
    </lineage>
</organism>
<evidence type="ECO:0000256" key="1">
    <source>
        <dbReference type="ARBA" id="ARBA00004123"/>
    </source>
</evidence>
<dbReference type="InterPro" id="IPR045180">
    <property type="entry name" value="La_dom_prot"/>
</dbReference>
<feature type="region of interest" description="Disordered" evidence="5">
    <location>
        <begin position="614"/>
        <end position="810"/>
    </location>
</feature>
<sequence>MMMTQDRANHPLATSTSPRNLNPSAPAFRQGQAAPTSPQNLNPSAPAFHHSPGGEKSPTDGSYLGADTRTPGLLTNGDVSANGTNFMVPFAGSNAGMPSGAGAHPAQGPQSTAPMGLAVAPRPLLTASPQSSLQPVATTQQQQPGCVMGVAESLGGQQVQQPVEASSQNLLPSEYEYPDEVLAPIRKQMQFYFSNENLPNDKFLNQHMDSDKFIPLELFLDFGRIKPICNSLDQLMQAVESSSILELSEDRKRVRVSQCRKTLTLRGFPVSATEEDVRQFILEMGAAVPTHIEFVMYKENYSVWYVSFKDETAALNSFFQFHNQKAVYKDHNIGCCIKSSGTLAAAGYFPSSEESNQRRMAHHSQAAAAAAAVAAAPVHTVQSAIAQPQPQQPQALMQPFSTMQLHSYMAGSPAGIYYQQTPQGPYMGPYMTGMIQSWPTPTPAMDPGLIMQNNGLQPQHVRTPLSRPHLIPTGAGAQHRFNNRPQRMRQNNLERSASERPSERPPVVSVTGSSRSSPRGIEGSAPVAVAAQGAYLPRRTTGREDITPQGMSQQQSVAHHFVTPLVTPQQQQHLASSSSSAAMVGQVAMEPMVMPHYQAAPQHHQQSVIVHTAPAHPSATPQTTSNPPPPSAQQQMHHHHHSLPPPMLPQQQHHHQQQQQMVHHHQQQQHHQNHHPAAQHSSQHHQQPLPPPPQTLHHQQQPQQAVHQHHHSHPNQHGVMATHHQHHHSPQQQHHPVPPSQLHHQQQHQQPPLSNNRTERRGRRKREDSVRNQRSERNQSNRASFGSQTPAAADNFTMEANSFPPLPGAL</sequence>
<keyword evidence="2 4" id="KW-0694">RNA-binding</keyword>
<dbReference type="InterPro" id="IPR036388">
    <property type="entry name" value="WH-like_DNA-bd_sf"/>
</dbReference>
<dbReference type="InterPro" id="IPR006630">
    <property type="entry name" value="La_HTH"/>
</dbReference>
<feature type="region of interest" description="Disordered" evidence="5">
    <location>
        <begin position="1"/>
        <end position="78"/>
    </location>
</feature>
<dbReference type="Gene3D" id="1.10.10.10">
    <property type="entry name" value="Winged helix-like DNA-binding domain superfamily/Winged helix DNA-binding domain"/>
    <property type="match status" value="1"/>
</dbReference>